<sequence>MSSTSPTTKFIVTSPPPTSTPWPLYPVGSDRVPFQIYIIIAVLPMVLIVICFVSARKCGMKKVVRERVQNVNIARGQPEIFPPAPPPTFFTVVSTFHDQNSTTIPPLHIEGNFQNSTNNFDPDDPRE</sequence>
<keyword evidence="3" id="KW-1185">Reference proteome</keyword>
<keyword evidence="1" id="KW-0472">Membrane</keyword>
<reference evidence="2 3" key="1">
    <citation type="submission" date="2024-08" db="EMBL/GenBank/DDBJ databases">
        <authorList>
            <person name="Cucini C."/>
            <person name="Frati F."/>
        </authorList>
    </citation>
    <scope>NUCLEOTIDE SEQUENCE [LARGE SCALE GENOMIC DNA]</scope>
</reference>
<feature type="transmembrane region" description="Helical" evidence="1">
    <location>
        <begin position="34"/>
        <end position="55"/>
    </location>
</feature>
<evidence type="ECO:0008006" key="4">
    <source>
        <dbReference type="Google" id="ProtNLM"/>
    </source>
</evidence>
<name>A0ABP1PHL0_9HEXA</name>
<dbReference type="EMBL" id="CAXLJM020000001">
    <property type="protein sequence ID" value="CAL8068060.1"/>
    <property type="molecule type" value="Genomic_DNA"/>
</dbReference>
<dbReference type="Proteomes" id="UP001642540">
    <property type="component" value="Unassembled WGS sequence"/>
</dbReference>
<keyword evidence="1" id="KW-0812">Transmembrane</keyword>
<proteinExistence type="predicted"/>
<evidence type="ECO:0000256" key="1">
    <source>
        <dbReference type="SAM" id="Phobius"/>
    </source>
</evidence>
<protein>
    <recommendedName>
        <fullName evidence="4">Transmembrane protein</fullName>
    </recommendedName>
</protein>
<gene>
    <name evidence="2" type="ORF">ODALV1_LOCUS91</name>
</gene>
<accession>A0ABP1PHL0</accession>
<keyword evidence="1" id="KW-1133">Transmembrane helix</keyword>
<organism evidence="2 3">
    <name type="scientific">Orchesella dallaii</name>
    <dbReference type="NCBI Taxonomy" id="48710"/>
    <lineage>
        <taxon>Eukaryota</taxon>
        <taxon>Metazoa</taxon>
        <taxon>Ecdysozoa</taxon>
        <taxon>Arthropoda</taxon>
        <taxon>Hexapoda</taxon>
        <taxon>Collembola</taxon>
        <taxon>Entomobryomorpha</taxon>
        <taxon>Entomobryoidea</taxon>
        <taxon>Orchesellidae</taxon>
        <taxon>Orchesellinae</taxon>
        <taxon>Orchesella</taxon>
    </lineage>
</organism>
<comment type="caution">
    <text evidence="2">The sequence shown here is derived from an EMBL/GenBank/DDBJ whole genome shotgun (WGS) entry which is preliminary data.</text>
</comment>
<evidence type="ECO:0000313" key="3">
    <source>
        <dbReference type="Proteomes" id="UP001642540"/>
    </source>
</evidence>
<evidence type="ECO:0000313" key="2">
    <source>
        <dbReference type="EMBL" id="CAL8068060.1"/>
    </source>
</evidence>